<keyword evidence="2" id="KW-0812">Transmembrane</keyword>
<evidence type="ECO:0000313" key="5">
    <source>
        <dbReference type="EMBL" id="HFK96549.1"/>
    </source>
</evidence>
<keyword evidence="2" id="KW-1133">Transmembrane helix</keyword>
<comment type="caution">
    <text evidence="5">The sequence shown here is derived from an EMBL/GenBank/DDBJ whole genome shotgun (WGS) entry which is preliminary data.</text>
</comment>
<feature type="transmembrane region" description="Helical" evidence="2">
    <location>
        <begin position="481"/>
        <end position="510"/>
    </location>
</feature>
<dbReference type="EMBL" id="DSTK01000013">
    <property type="protein sequence ID" value="HFK96549.1"/>
    <property type="molecule type" value="Genomic_DNA"/>
</dbReference>
<feature type="compositionally biased region" description="Polar residues" evidence="1">
    <location>
        <begin position="617"/>
        <end position="626"/>
    </location>
</feature>
<dbReference type="Pfam" id="PF20990">
    <property type="entry name" value="DUF2207_C"/>
    <property type="match status" value="2"/>
</dbReference>
<feature type="transmembrane region" description="Helical" evidence="2">
    <location>
        <begin position="420"/>
        <end position="445"/>
    </location>
</feature>
<feature type="domain" description="Predicted membrane protein YciQ-like C-terminal" evidence="4">
    <location>
        <begin position="282"/>
        <end position="453"/>
    </location>
</feature>
<evidence type="ECO:0000259" key="4">
    <source>
        <dbReference type="Pfam" id="PF20990"/>
    </source>
</evidence>
<evidence type="ECO:0000256" key="2">
    <source>
        <dbReference type="SAM" id="Phobius"/>
    </source>
</evidence>
<feature type="compositionally biased region" description="Gly residues" evidence="1">
    <location>
        <begin position="630"/>
        <end position="650"/>
    </location>
</feature>
<protein>
    <submittedName>
        <fullName evidence="5">DUF2207 domain-containing protein</fullName>
    </submittedName>
</protein>
<feature type="domain" description="Predicted membrane protein YciQ-like C-terminal" evidence="4">
    <location>
        <begin position="456"/>
        <end position="572"/>
    </location>
</feature>
<proteinExistence type="predicted"/>
<sequence length="650" mass="71511">MRRWVLFTLVFVTVWGLGILRAVSTSAQGVQDERILDFSSDIVIHADSSLTVKETITVRALGQSIKRGIIRDFPTVYKDRQGHRVRVSFEIAEVRRDGRLEPYHTENVSNGVRIYIGHKDVFIESGIHTYEITYRTSRQVGFFKDYDELYWNVTGTGWTFPIDHAAARIVLPQGARLLQHAAYTGPQGAQGQDYRFVDEGGGTLFFETTRKLGVGEGLTVAAAWPKGFVREPDRVERALALLGDNRGLPIGIIGLMAVLAYYLAVWFRVGRDPEPGTIIPLFEPPHGFSPAAVRFIRHMDFDQKTFAAAVVNMAVKGHLLIRETDDTYVLVKKTGKKEQLTPGEKKIADALFDSGSKEIALDNKHAAKFKKALEDLHKTLSQEYEKTYFFTNSRYMIPALGFSLAIFAGLILYAPQPVMAAFLAVWLTLWSLGCTALAIQVFQAWRGSRRGRLPRRLLGKFSAVGITVFALPFWAGEIVGLALFAYSVSVLGAVILAALGGFHALFYHLLKAPTHLGRKILDQIEGFRMYLSIAEKDRLGILHPPEKTPEHFEKYLPYALALDVEQEWCEQFARVLDAGDDAQQAYRPEWYRGSRWSTLGASGLANLSDSLSSGLTSAIASASTPPGSRSGSGGGGSSGGGGGGGGGSGW</sequence>
<dbReference type="AlphaFoldDB" id="A0A832EIK0"/>
<gene>
    <name evidence="5" type="ORF">ENS06_04375</name>
</gene>
<feature type="region of interest" description="Disordered" evidence="1">
    <location>
        <begin position="617"/>
        <end position="650"/>
    </location>
</feature>
<keyword evidence="2" id="KW-0472">Membrane</keyword>
<reference evidence="5" key="1">
    <citation type="journal article" date="2020" name="mSystems">
        <title>Genome- and Community-Level Interaction Insights into Carbon Utilization and Element Cycling Functions of Hydrothermarchaeota in Hydrothermal Sediment.</title>
        <authorList>
            <person name="Zhou Z."/>
            <person name="Liu Y."/>
            <person name="Xu W."/>
            <person name="Pan J."/>
            <person name="Luo Z.H."/>
            <person name="Li M."/>
        </authorList>
    </citation>
    <scope>NUCLEOTIDE SEQUENCE [LARGE SCALE GENOMIC DNA]</scope>
    <source>
        <strain evidence="5">SpSt-456</strain>
    </source>
</reference>
<name>A0A832EIK0_9BACT</name>
<dbReference type="InterPro" id="IPR018702">
    <property type="entry name" value="DUF2207"/>
</dbReference>
<dbReference type="Pfam" id="PF09972">
    <property type="entry name" value="DUF2207"/>
    <property type="match status" value="1"/>
</dbReference>
<evidence type="ECO:0000259" key="3">
    <source>
        <dbReference type="Pfam" id="PF09972"/>
    </source>
</evidence>
<dbReference type="InterPro" id="IPR048389">
    <property type="entry name" value="YciQ-like_C"/>
</dbReference>
<feature type="transmembrane region" description="Helical" evidence="2">
    <location>
        <begin position="395"/>
        <end position="414"/>
    </location>
</feature>
<organism evidence="5">
    <name type="scientific">Desulfacinum infernum</name>
    <dbReference type="NCBI Taxonomy" id="35837"/>
    <lineage>
        <taxon>Bacteria</taxon>
        <taxon>Pseudomonadati</taxon>
        <taxon>Thermodesulfobacteriota</taxon>
        <taxon>Syntrophobacteria</taxon>
        <taxon>Syntrophobacterales</taxon>
        <taxon>Syntrophobacteraceae</taxon>
        <taxon>Desulfacinum</taxon>
    </lineage>
</organism>
<feature type="domain" description="DUF2207" evidence="3">
    <location>
        <begin position="34"/>
        <end position="224"/>
    </location>
</feature>
<feature type="transmembrane region" description="Helical" evidence="2">
    <location>
        <begin position="247"/>
        <end position="267"/>
    </location>
</feature>
<accession>A0A832EIK0</accession>
<feature type="transmembrane region" description="Helical" evidence="2">
    <location>
        <begin position="457"/>
        <end position="475"/>
    </location>
</feature>
<evidence type="ECO:0000256" key="1">
    <source>
        <dbReference type="SAM" id="MobiDB-lite"/>
    </source>
</evidence>